<evidence type="ECO:0000313" key="3">
    <source>
        <dbReference type="Proteomes" id="UP000886653"/>
    </source>
</evidence>
<dbReference type="Proteomes" id="UP000886653">
    <property type="component" value="Unassembled WGS sequence"/>
</dbReference>
<evidence type="ECO:0000313" key="2">
    <source>
        <dbReference type="EMBL" id="KAG0144564.1"/>
    </source>
</evidence>
<protein>
    <submittedName>
        <fullName evidence="2">Uncharacterized protein</fullName>
    </submittedName>
</protein>
<gene>
    <name evidence="2" type="ORF">CROQUDRAFT_94943</name>
</gene>
<dbReference type="AlphaFoldDB" id="A0A9P6TAE8"/>
<feature type="region of interest" description="Disordered" evidence="1">
    <location>
        <begin position="52"/>
        <end position="90"/>
    </location>
</feature>
<evidence type="ECO:0000256" key="1">
    <source>
        <dbReference type="SAM" id="MobiDB-lite"/>
    </source>
</evidence>
<feature type="compositionally biased region" description="Polar residues" evidence="1">
    <location>
        <begin position="55"/>
        <end position="80"/>
    </location>
</feature>
<name>A0A9P6TAE8_9BASI</name>
<organism evidence="2 3">
    <name type="scientific">Cronartium quercuum f. sp. fusiforme G11</name>
    <dbReference type="NCBI Taxonomy" id="708437"/>
    <lineage>
        <taxon>Eukaryota</taxon>
        <taxon>Fungi</taxon>
        <taxon>Dikarya</taxon>
        <taxon>Basidiomycota</taxon>
        <taxon>Pucciniomycotina</taxon>
        <taxon>Pucciniomycetes</taxon>
        <taxon>Pucciniales</taxon>
        <taxon>Coleosporiaceae</taxon>
        <taxon>Cronartium</taxon>
    </lineage>
</organism>
<proteinExistence type="predicted"/>
<keyword evidence="3" id="KW-1185">Reference proteome</keyword>
<sequence length="90" mass="10154">MEENNHISQKLLKKDSGNLQCELTILATNKSKLPDELSKQALWTMKQKIKEKYESNVSRDIPSTTSSDDMQEGLSQNPSVSKDLLGILFD</sequence>
<accession>A0A9P6TAE8</accession>
<reference evidence="2" key="1">
    <citation type="submission" date="2013-11" db="EMBL/GenBank/DDBJ databases">
        <title>Genome sequence of the fusiform rust pathogen reveals effectors for host alternation and coevolution with pine.</title>
        <authorList>
            <consortium name="DOE Joint Genome Institute"/>
            <person name="Smith K."/>
            <person name="Pendleton A."/>
            <person name="Kubisiak T."/>
            <person name="Anderson C."/>
            <person name="Salamov A."/>
            <person name="Aerts A."/>
            <person name="Riley R."/>
            <person name="Clum A."/>
            <person name="Lindquist E."/>
            <person name="Ence D."/>
            <person name="Campbell M."/>
            <person name="Kronenberg Z."/>
            <person name="Feau N."/>
            <person name="Dhillon B."/>
            <person name="Hamelin R."/>
            <person name="Burleigh J."/>
            <person name="Smith J."/>
            <person name="Yandell M."/>
            <person name="Nelson C."/>
            <person name="Grigoriev I."/>
            <person name="Davis J."/>
        </authorList>
    </citation>
    <scope>NUCLEOTIDE SEQUENCE</scope>
    <source>
        <strain evidence="2">G11</strain>
    </source>
</reference>
<comment type="caution">
    <text evidence="2">The sequence shown here is derived from an EMBL/GenBank/DDBJ whole genome shotgun (WGS) entry which is preliminary data.</text>
</comment>
<dbReference type="EMBL" id="MU167293">
    <property type="protein sequence ID" value="KAG0144564.1"/>
    <property type="molecule type" value="Genomic_DNA"/>
</dbReference>